<dbReference type="EMBL" id="KQ086010">
    <property type="protein sequence ID" value="KLO11060.1"/>
    <property type="molecule type" value="Genomic_DNA"/>
</dbReference>
<gene>
    <name evidence="2" type="ORF">SCHPADRAFT_490383</name>
</gene>
<reference evidence="2 3" key="1">
    <citation type="submission" date="2015-04" db="EMBL/GenBank/DDBJ databases">
        <title>Complete genome sequence of Schizopora paradoxa KUC8140, a cosmopolitan wood degrader in East Asia.</title>
        <authorList>
            <consortium name="DOE Joint Genome Institute"/>
            <person name="Min B."/>
            <person name="Park H."/>
            <person name="Jang Y."/>
            <person name="Kim J.-J."/>
            <person name="Kim K.H."/>
            <person name="Pangilinan J."/>
            <person name="Lipzen A."/>
            <person name="Riley R."/>
            <person name="Grigoriev I.V."/>
            <person name="Spatafora J.W."/>
            <person name="Choi I.-G."/>
        </authorList>
    </citation>
    <scope>NUCLEOTIDE SEQUENCE [LARGE SCALE GENOMIC DNA]</scope>
    <source>
        <strain evidence="2 3">KUC8140</strain>
    </source>
</reference>
<keyword evidence="1" id="KW-1133">Transmembrane helix</keyword>
<keyword evidence="3" id="KW-1185">Reference proteome</keyword>
<dbReference type="Proteomes" id="UP000053477">
    <property type="component" value="Unassembled WGS sequence"/>
</dbReference>
<dbReference type="InParanoid" id="A0A0H2RGR0"/>
<keyword evidence="1" id="KW-0472">Membrane</keyword>
<evidence type="ECO:0000313" key="2">
    <source>
        <dbReference type="EMBL" id="KLO11060.1"/>
    </source>
</evidence>
<protein>
    <submittedName>
        <fullName evidence="2">Uncharacterized protein</fullName>
    </submittedName>
</protein>
<name>A0A0H2RGR0_9AGAM</name>
<evidence type="ECO:0000256" key="1">
    <source>
        <dbReference type="SAM" id="Phobius"/>
    </source>
</evidence>
<dbReference type="AlphaFoldDB" id="A0A0H2RGR0"/>
<keyword evidence="1" id="KW-0812">Transmembrane</keyword>
<organism evidence="2 3">
    <name type="scientific">Schizopora paradoxa</name>
    <dbReference type="NCBI Taxonomy" id="27342"/>
    <lineage>
        <taxon>Eukaryota</taxon>
        <taxon>Fungi</taxon>
        <taxon>Dikarya</taxon>
        <taxon>Basidiomycota</taxon>
        <taxon>Agaricomycotina</taxon>
        <taxon>Agaricomycetes</taxon>
        <taxon>Hymenochaetales</taxon>
        <taxon>Schizoporaceae</taxon>
        <taxon>Schizopora</taxon>
    </lineage>
</organism>
<feature type="transmembrane region" description="Helical" evidence="1">
    <location>
        <begin position="50"/>
        <end position="68"/>
    </location>
</feature>
<sequence>MLLSLMESKLEMSIAFLTLNQSSAFALSRSYANALQTRIVTRHGLISPSRVLPLLVAFALTFAITIALF</sequence>
<proteinExistence type="predicted"/>
<evidence type="ECO:0000313" key="3">
    <source>
        <dbReference type="Proteomes" id="UP000053477"/>
    </source>
</evidence>
<accession>A0A0H2RGR0</accession>